<dbReference type="PROSITE" id="PS50011">
    <property type="entry name" value="PROTEIN_KINASE_DOM"/>
    <property type="match status" value="1"/>
</dbReference>
<evidence type="ECO:0000256" key="2">
    <source>
        <dbReference type="ARBA" id="ARBA00022840"/>
    </source>
</evidence>
<keyword evidence="5" id="KW-1185">Reference proteome</keyword>
<dbReference type="OrthoDB" id="75710at2759"/>
<dbReference type="PANTHER" id="PTHR27005:SF543">
    <property type="entry name" value="NON-FUNCTIONAL PSEUDOKINASE ZED1-LIKE"/>
    <property type="match status" value="1"/>
</dbReference>
<evidence type="ECO:0000259" key="3">
    <source>
        <dbReference type="PROSITE" id="PS50011"/>
    </source>
</evidence>
<dbReference type="GO" id="GO:0005886">
    <property type="term" value="C:plasma membrane"/>
    <property type="evidence" value="ECO:0007669"/>
    <property type="project" value="TreeGrafter"/>
</dbReference>
<dbReference type="InterPro" id="IPR045274">
    <property type="entry name" value="WAK-like"/>
</dbReference>
<dbReference type="Pfam" id="PF07714">
    <property type="entry name" value="PK_Tyr_Ser-Thr"/>
    <property type="match status" value="1"/>
</dbReference>
<sequence length="378" mass="43123">MQSWLRDHFFKGIKERKERERLFLENGSKVLEKLVASCNGKPVPLRTFSAQELCQATNNYCENLVWNWYKGSLEERIVLVKRSLDSIEWADFFINDIVISAQMCGHSNVLRPIGCCLETQHPILVYEFAANGILSDRIYVSRVTMLQYQPMPWEKRLKIARQIAHVISYLHTAFHRPVIHMTIDMYSILLDEHDVPKLSNFLISVAIPKGETDVEAYEGIRNTRYCTPEFRASGKVTEKTDVYKFGGLLLELFTGKDSDVITQLPIYKSLVAYPAQGSCINEIVDPAIMADGKESASLQRQLQAVLDLILICTKEDPQRRPSMVDVTKELRQIERNRPDKPVCILNNKGELSIISAYGISQSHRFAQAGEELLGSLRI</sequence>
<dbReference type="AlphaFoldDB" id="A0A8J4QVU2"/>
<dbReference type="Proteomes" id="UP000737018">
    <property type="component" value="Unassembled WGS sequence"/>
</dbReference>
<dbReference type="Gene3D" id="1.10.510.10">
    <property type="entry name" value="Transferase(Phosphotransferase) domain 1"/>
    <property type="match status" value="1"/>
</dbReference>
<dbReference type="SUPFAM" id="SSF56112">
    <property type="entry name" value="Protein kinase-like (PK-like)"/>
    <property type="match status" value="1"/>
</dbReference>
<dbReference type="InterPro" id="IPR011009">
    <property type="entry name" value="Kinase-like_dom_sf"/>
</dbReference>
<accession>A0A8J4QVU2</accession>
<organism evidence="4 5">
    <name type="scientific">Castanea mollissima</name>
    <name type="common">Chinese chestnut</name>
    <dbReference type="NCBI Taxonomy" id="60419"/>
    <lineage>
        <taxon>Eukaryota</taxon>
        <taxon>Viridiplantae</taxon>
        <taxon>Streptophyta</taxon>
        <taxon>Embryophyta</taxon>
        <taxon>Tracheophyta</taxon>
        <taxon>Spermatophyta</taxon>
        <taxon>Magnoliopsida</taxon>
        <taxon>eudicotyledons</taxon>
        <taxon>Gunneridae</taxon>
        <taxon>Pentapetalae</taxon>
        <taxon>rosids</taxon>
        <taxon>fabids</taxon>
        <taxon>Fagales</taxon>
        <taxon>Fagaceae</taxon>
        <taxon>Castanea</taxon>
    </lineage>
</organism>
<feature type="domain" description="Protein kinase" evidence="3">
    <location>
        <begin position="28"/>
        <end position="333"/>
    </location>
</feature>
<dbReference type="Gene3D" id="3.30.200.20">
    <property type="entry name" value="Phosphorylase Kinase, domain 1"/>
    <property type="match status" value="1"/>
</dbReference>
<dbReference type="GO" id="GO:0005524">
    <property type="term" value="F:ATP binding"/>
    <property type="evidence" value="ECO:0007669"/>
    <property type="project" value="UniProtKB-KW"/>
</dbReference>
<dbReference type="EMBL" id="JRKL02004361">
    <property type="protein sequence ID" value="KAF3952763.1"/>
    <property type="molecule type" value="Genomic_DNA"/>
</dbReference>
<evidence type="ECO:0000313" key="5">
    <source>
        <dbReference type="Proteomes" id="UP000737018"/>
    </source>
</evidence>
<protein>
    <recommendedName>
        <fullName evidence="3">Protein kinase domain-containing protein</fullName>
    </recommendedName>
</protein>
<comment type="caution">
    <text evidence="4">The sequence shown here is derived from an EMBL/GenBank/DDBJ whole genome shotgun (WGS) entry which is preliminary data.</text>
</comment>
<gene>
    <name evidence="4" type="ORF">CMV_021716</name>
</gene>
<dbReference type="InterPro" id="IPR000719">
    <property type="entry name" value="Prot_kinase_dom"/>
</dbReference>
<name>A0A8J4QVU2_9ROSI</name>
<evidence type="ECO:0000256" key="1">
    <source>
        <dbReference type="ARBA" id="ARBA00022741"/>
    </source>
</evidence>
<reference evidence="4" key="1">
    <citation type="submission" date="2020-03" db="EMBL/GenBank/DDBJ databases">
        <title>Castanea mollissima Vanexum genome sequencing.</title>
        <authorList>
            <person name="Staton M."/>
        </authorList>
    </citation>
    <scope>NUCLEOTIDE SEQUENCE</scope>
    <source>
        <tissue evidence="4">Leaf</tissue>
    </source>
</reference>
<dbReference type="GO" id="GO:0004674">
    <property type="term" value="F:protein serine/threonine kinase activity"/>
    <property type="evidence" value="ECO:0007669"/>
    <property type="project" value="TreeGrafter"/>
</dbReference>
<keyword evidence="1" id="KW-0547">Nucleotide-binding</keyword>
<evidence type="ECO:0000313" key="4">
    <source>
        <dbReference type="EMBL" id="KAF3952763.1"/>
    </source>
</evidence>
<dbReference type="GO" id="GO:0007166">
    <property type="term" value="P:cell surface receptor signaling pathway"/>
    <property type="evidence" value="ECO:0007669"/>
    <property type="project" value="InterPro"/>
</dbReference>
<proteinExistence type="predicted"/>
<dbReference type="PANTHER" id="PTHR27005">
    <property type="entry name" value="WALL-ASSOCIATED RECEPTOR KINASE-LIKE 21"/>
    <property type="match status" value="1"/>
</dbReference>
<keyword evidence="2" id="KW-0067">ATP-binding</keyword>
<dbReference type="InterPro" id="IPR001245">
    <property type="entry name" value="Ser-Thr/Tyr_kinase_cat_dom"/>
</dbReference>